<name>A0A7R9EX74_9NEOP</name>
<dbReference type="InterPro" id="IPR041658">
    <property type="entry name" value="AAA_lid_11"/>
</dbReference>
<dbReference type="PANTHER" id="PTHR45703">
    <property type="entry name" value="DYNEIN HEAVY CHAIN"/>
    <property type="match status" value="1"/>
</dbReference>
<dbReference type="Gene3D" id="3.10.490.20">
    <property type="match status" value="1"/>
</dbReference>
<dbReference type="FunFam" id="3.40.50.300:FF:001685">
    <property type="entry name" value="Dynein heavy chain, putative"/>
    <property type="match status" value="1"/>
</dbReference>
<evidence type="ECO:0008006" key="5">
    <source>
        <dbReference type="Google" id="ProtNLM"/>
    </source>
</evidence>
<evidence type="ECO:0000259" key="2">
    <source>
        <dbReference type="Pfam" id="PF18198"/>
    </source>
</evidence>
<dbReference type="InterPro" id="IPR042219">
    <property type="entry name" value="AAA_lid_11_sf"/>
</dbReference>
<feature type="domain" description="Dynein heavy chain C-terminal" evidence="3">
    <location>
        <begin position="479"/>
        <end position="774"/>
    </location>
</feature>
<dbReference type="GO" id="GO:0030286">
    <property type="term" value="C:dynein complex"/>
    <property type="evidence" value="ECO:0007669"/>
    <property type="project" value="InterPro"/>
</dbReference>
<dbReference type="Gene3D" id="1.20.1270.280">
    <property type="match status" value="1"/>
</dbReference>
<evidence type="ECO:0000313" key="4">
    <source>
        <dbReference type="EMBL" id="CAD7442789.1"/>
    </source>
</evidence>
<evidence type="ECO:0000259" key="1">
    <source>
        <dbReference type="Pfam" id="PF03028"/>
    </source>
</evidence>
<dbReference type="InterPro" id="IPR026983">
    <property type="entry name" value="DHC"/>
</dbReference>
<dbReference type="PANTHER" id="PTHR45703:SF22">
    <property type="entry name" value="DYNEIN CYTOPLASMIC 2 HEAVY CHAIN 1"/>
    <property type="match status" value="1"/>
</dbReference>
<dbReference type="InterPro" id="IPR027417">
    <property type="entry name" value="P-loop_NTPase"/>
</dbReference>
<proteinExistence type="predicted"/>
<dbReference type="InterPro" id="IPR043160">
    <property type="entry name" value="Dynein_C_barrel"/>
</dbReference>
<dbReference type="Pfam" id="PF18198">
    <property type="entry name" value="AAA_lid_11"/>
    <property type="match status" value="1"/>
</dbReference>
<organism evidence="4">
    <name type="scientific">Timema bartmani</name>
    <dbReference type="NCBI Taxonomy" id="61472"/>
    <lineage>
        <taxon>Eukaryota</taxon>
        <taxon>Metazoa</taxon>
        <taxon>Ecdysozoa</taxon>
        <taxon>Arthropoda</taxon>
        <taxon>Hexapoda</taxon>
        <taxon>Insecta</taxon>
        <taxon>Pterygota</taxon>
        <taxon>Neoptera</taxon>
        <taxon>Polyneoptera</taxon>
        <taxon>Phasmatodea</taxon>
        <taxon>Timematodea</taxon>
        <taxon>Timematoidea</taxon>
        <taxon>Timematidae</taxon>
        <taxon>Timema</taxon>
    </lineage>
</organism>
<dbReference type="InterPro" id="IPR041228">
    <property type="entry name" value="Dynein_C"/>
</dbReference>
<feature type="domain" description="Dynein heavy chain region D6 P-loop" evidence="1">
    <location>
        <begin position="174"/>
        <end position="283"/>
    </location>
</feature>
<dbReference type="Gene3D" id="1.10.8.720">
    <property type="entry name" value="Region D6 of dynein motor"/>
    <property type="match status" value="1"/>
</dbReference>
<dbReference type="Pfam" id="PF18199">
    <property type="entry name" value="Dynein_C"/>
    <property type="match status" value="1"/>
</dbReference>
<evidence type="ECO:0000259" key="3">
    <source>
        <dbReference type="Pfam" id="PF18199"/>
    </source>
</evidence>
<dbReference type="InterPro" id="IPR004273">
    <property type="entry name" value="Dynein_heavy_D6_P-loop"/>
</dbReference>
<dbReference type="AlphaFoldDB" id="A0A7R9EX74"/>
<dbReference type="EMBL" id="OD565857">
    <property type="protein sequence ID" value="CAD7442789.1"/>
    <property type="molecule type" value="Genomic_DNA"/>
</dbReference>
<dbReference type="Gene3D" id="3.40.50.300">
    <property type="entry name" value="P-loop containing nucleotide triphosphate hydrolases"/>
    <property type="match status" value="1"/>
</dbReference>
<protein>
    <recommendedName>
        <fullName evidence="5">Dynein heavy chain</fullName>
    </recommendedName>
</protein>
<dbReference type="GO" id="GO:0008569">
    <property type="term" value="F:minus-end-directed microtubule motor activity"/>
    <property type="evidence" value="ECO:0007669"/>
    <property type="project" value="InterPro"/>
</dbReference>
<gene>
    <name evidence="4" type="ORF">TBIB3V08_LOCUS5213</name>
</gene>
<dbReference type="GO" id="GO:0045505">
    <property type="term" value="F:dynein intermediate chain binding"/>
    <property type="evidence" value="ECO:0007669"/>
    <property type="project" value="InterPro"/>
</dbReference>
<reference evidence="4" key="1">
    <citation type="submission" date="2020-11" db="EMBL/GenBank/DDBJ databases">
        <authorList>
            <person name="Tran Van P."/>
        </authorList>
    </citation>
    <scope>NUCLEOTIDE SEQUENCE</scope>
</reference>
<dbReference type="GO" id="GO:0051959">
    <property type="term" value="F:dynein light intermediate chain binding"/>
    <property type="evidence" value="ECO:0007669"/>
    <property type="project" value="InterPro"/>
</dbReference>
<dbReference type="GO" id="GO:0007018">
    <property type="term" value="P:microtubule-based movement"/>
    <property type="evidence" value="ECO:0007669"/>
    <property type="project" value="InterPro"/>
</dbReference>
<accession>A0A7R9EX74</accession>
<feature type="domain" description="Dynein heavy chain AAA lid" evidence="2">
    <location>
        <begin position="314"/>
        <end position="470"/>
    </location>
</feature>
<sequence>MAEHQKTLQQLVYQYVSRSLFKADRLSLALHLVHTMHSKHLLENEWQVLTGQAMADVKVDTSKISQSVPGWLSEERAFDVFVLKSALPELYSQLNLDDKTTWSNFSTAGDCEEHFPVQLSHKLTPFQRVLIVQALRPDRLHSSLLHFTAHILGLQDLSPPTLSLKQLMVETLSSEPVLLVISAGADPSEELRALAHSIVGAQRYHEVAMGQSQADAALELITSAAHSGEWVCLKNIHLMTAWLPSLEKELRALDLHDDFRLWLTTEAHPRFPGILAESCLKVTYEAPQGVKKNMLRTYTAWGPDLVPSAPLHARALFALAWFHAVVQERRTFVPQGWAKFYEFSDADLRVSMDILGQLFRAGPARVPWEFVHGLYEGAIYGGHVDNLHDLNVIGSYLREFFNPAVLEQGSQPLGLSFHIPSSASYKVQLLAVLPPSPHLALLPASGQDYISTIQQLSDTDKPEYFGLPANVERSLQRTTSREVISQLNTLTRPVEGVTKFDREEWQLRLAPVLNLWKKLNQSSDLIQLKIPDLVDSSGAKGPLPVPAFVSKEFRGALQLVQHLHKCLAAISKVIRGSHLPSGDTLLAAERLMSQQTPEQWMRHWEGPTEPLLYLRSVVSRALAVQRSDHNLGVRVSLQQTVRSDHNLGVRVSLQQTVREYTIPLDELGLTCSWTKNGMPAARLPVTLAGLQLEGATFNSLRLTPNTTDTPSVCAAPGCTVAWMPKGSVPVYQPEEMISLPVYFTAAREHVLVNLDVPCAGNQDKWVQTGTAFFLHA</sequence>
<dbReference type="Pfam" id="PF03028">
    <property type="entry name" value="Dynein_heavy"/>
    <property type="match status" value="1"/>
</dbReference>